<dbReference type="AlphaFoldDB" id="A0A430G1N2"/>
<protein>
    <submittedName>
        <fullName evidence="1">Uncharacterized protein</fullName>
    </submittedName>
</protein>
<organism evidence="1 2">
    <name type="scientific">Sphingomonas koreensis</name>
    <dbReference type="NCBI Taxonomy" id="93064"/>
    <lineage>
        <taxon>Bacteria</taxon>
        <taxon>Pseudomonadati</taxon>
        <taxon>Pseudomonadota</taxon>
        <taxon>Alphaproteobacteria</taxon>
        <taxon>Sphingomonadales</taxon>
        <taxon>Sphingomonadaceae</taxon>
        <taxon>Sphingomonas</taxon>
    </lineage>
</organism>
<comment type="caution">
    <text evidence="1">The sequence shown here is derived from an EMBL/GenBank/DDBJ whole genome shotgun (WGS) entry which is preliminary data.</text>
</comment>
<evidence type="ECO:0000313" key="1">
    <source>
        <dbReference type="EMBL" id="RSY81995.1"/>
    </source>
</evidence>
<name>A0A430G1N2_9SPHN</name>
<reference evidence="1 2" key="1">
    <citation type="submission" date="2018-07" db="EMBL/GenBank/DDBJ databases">
        <title>Genomic and Epidemiologic Investigation of an Indolent Hospital Outbreak.</title>
        <authorList>
            <person name="Johnson R.C."/>
            <person name="Deming C."/>
            <person name="Conlan S."/>
            <person name="Zellmer C.J."/>
            <person name="Michelin A.V."/>
            <person name="Lee-Lin S."/>
            <person name="Thomas P.J."/>
            <person name="Park M."/>
            <person name="Weingarten R.A."/>
            <person name="Less J."/>
            <person name="Dekker J.P."/>
            <person name="Frank K.M."/>
            <person name="Musser K.A."/>
            <person name="Mcquiston J.R."/>
            <person name="Henderson D.K."/>
            <person name="Lau A.F."/>
            <person name="Palmore T.N."/>
            <person name="Segre J.A."/>
        </authorList>
    </citation>
    <scope>NUCLEOTIDE SEQUENCE [LARGE SCALE GENOMIC DNA]</scope>
    <source>
        <strain evidence="1 2">SK-CDC1_0717</strain>
    </source>
</reference>
<proteinExistence type="predicted"/>
<gene>
    <name evidence="1" type="ORF">DAH66_14085</name>
</gene>
<sequence>MSHELVLAQVRPWGSTLQPVTVGRSHVVLQAPDGHLWDSVRDAFWGHHLDMCMCEDQQDQLELMRATLRCVAEEMHRIDPDSMIEHLFDGSELFFRCYMLNLSNRDLLEHQGTVFKHAQLSGLGWSVLAMLQATKPVIIDHDGATQQRSAAIQRGEQRIIAS</sequence>
<evidence type="ECO:0000313" key="2">
    <source>
        <dbReference type="Proteomes" id="UP000287746"/>
    </source>
</evidence>
<dbReference type="EMBL" id="QQYZ01000013">
    <property type="protein sequence ID" value="RSY81995.1"/>
    <property type="molecule type" value="Genomic_DNA"/>
</dbReference>
<accession>A0A430G1N2</accession>
<dbReference type="Proteomes" id="UP000287746">
    <property type="component" value="Unassembled WGS sequence"/>
</dbReference>
<dbReference type="RefSeq" id="WP_126004876.1">
    <property type="nucleotide sequence ID" value="NZ_QQYZ01000013.1"/>
</dbReference>